<proteinExistence type="predicted"/>
<name>A0A8H6BJ48_DEKBR</name>
<organism evidence="1 2">
    <name type="scientific">Dekkera bruxellensis</name>
    <name type="common">Brettanomyces custersii</name>
    <dbReference type="NCBI Taxonomy" id="5007"/>
    <lineage>
        <taxon>Eukaryota</taxon>
        <taxon>Fungi</taxon>
        <taxon>Dikarya</taxon>
        <taxon>Ascomycota</taxon>
        <taxon>Saccharomycotina</taxon>
        <taxon>Pichiomycetes</taxon>
        <taxon>Pichiales</taxon>
        <taxon>Pichiaceae</taxon>
        <taxon>Brettanomyces</taxon>
    </lineage>
</organism>
<accession>A0A8H6BJ48</accession>
<gene>
    <name evidence="1" type="ORF">HII12_002488</name>
</gene>
<comment type="caution">
    <text evidence="1">The sequence shown here is derived from an EMBL/GenBank/DDBJ whole genome shotgun (WGS) entry which is preliminary data.</text>
</comment>
<evidence type="ECO:0000313" key="1">
    <source>
        <dbReference type="EMBL" id="KAF6012334.1"/>
    </source>
</evidence>
<dbReference type="AlphaFoldDB" id="A0A8H6BJ48"/>
<protein>
    <submittedName>
        <fullName evidence="1">Uncharacterized protein</fullName>
    </submittedName>
</protein>
<sequence>MFTNLYRMSSLKKNEQNSTESEVYKARLNYGAEKEKQIMNQIRKNRQQKYDSVMKTSMLGGMFEFSFKKN</sequence>
<evidence type="ECO:0000313" key="2">
    <source>
        <dbReference type="Proteomes" id="UP000568158"/>
    </source>
</evidence>
<dbReference type="EMBL" id="JABCYN010000024">
    <property type="protein sequence ID" value="KAF6012334.1"/>
    <property type="molecule type" value="Genomic_DNA"/>
</dbReference>
<dbReference type="Proteomes" id="UP000568158">
    <property type="component" value="Unassembled WGS sequence"/>
</dbReference>
<reference evidence="1 2" key="1">
    <citation type="journal article" date="2020" name="Appl. Microbiol. Biotechnol.">
        <title>Targeted gene deletion in Brettanomyces bruxellensis with an expression-free CRISPR-Cas9 system.</title>
        <authorList>
            <person name="Varela C."/>
            <person name="Bartel C."/>
            <person name="Onetto C."/>
            <person name="Borneman A."/>
        </authorList>
    </citation>
    <scope>NUCLEOTIDE SEQUENCE [LARGE SCALE GENOMIC DNA]</scope>
    <source>
        <strain evidence="1 2">AWRI1613</strain>
    </source>
</reference>